<gene>
    <name evidence="1" type="ORF">ACFQET_00050</name>
</gene>
<name>A0ABW1TJ65_9LACO</name>
<evidence type="ECO:0000313" key="2">
    <source>
        <dbReference type="Proteomes" id="UP001596191"/>
    </source>
</evidence>
<dbReference type="EMBL" id="JBHSSJ010000001">
    <property type="protein sequence ID" value="MFC6273903.1"/>
    <property type="molecule type" value="Genomic_DNA"/>
</dbReference>
<sequence>MAQIYIASPFFSDEQVDRVQRVEAALTANPTVVDFYSPRLNQETANDQFTKPWAKEIYERDMTQIAAASLIVTVLDFEAANVDSGTAYELGVATMSHKPIIAVQEKTERVNLMISESVHWYTQDVKTLETYDFNDLPANEFNGEVL</sequence>
<reference evidence="2" key="1">
    <citation type="journal article" date="2019" name="Int. J. Syst. Evol. Microbiol.">
        <title>The Global Catalogue of Microorganisms (GCM) 10K type strain sequencing project: providing services to taxonomists for standard genome sequencing and annotation.</title>
        <authorList>
            <consortium name="The Broad Institute Genomics Platform"/>
            <consortium name="The Broad Institute Genome Sequencing Center for Infectious Disease"/>
            <person name="Wu L."/>
            <person name="Ma J."/>
        </authorList>
    </citation>
    <scope>NUCLEOTIDE SEQUENCE [LARGE SCALE GENOMIC DNA]</scope>
    <source>
        <strain evidence="2">CCM 8907</strain>
    </source>
</reference>
<accession>A0ABW1TJ65</accession>
<dbReference type="Gene3D" id="3.40.50.450">
    <property type="match status" value="1"/>
</dbReference>
<organism evidence="1 2">
    <name type="scientific">Levilactobacillus tangyuanensis</name>
    <dbReference type="NCBI Taxonomy" id="2486021"/>
    <lineage>
        <taxon>Bacteria</taxon>
        <taxon>Bacillati</taxon>
        <taxon>Bacillota</taxon>
        <taxon>Bacilli</taxon>
        <taxon>Lactobacillales</taxon>
        <taxon>Lactobacillaceae</taxon>
        <taxon>Levilactobacillus</taxon>
    </lineage>
</organism>
<dbReference type="RefSeq" id="WP_125638758.1">
    <property type="nucleotide sequence ID" value="NZ_JBHSSJ010000001.1"/>
</dbReference>
<protein>
    <submittedName>
        <fullName evidence="1">Nucleoside 2-deoxyribosyltransferase</fullName>
    </submittedName>
</protein>
<evidence type="ECO:0000313" key="1">
    <source>
        <dbReference type="EMBL" id="MFC6273903.1"/>
    </source>
</evidence>
<dbReference type="SUPFAM" id="SSF52309">
    <property type="entry name" value="N-(deoxy)ribosyltransferase-like"/>
    <property type="match status" value="1"/>
</dbReference>
<dbReference type="Pfam" id="PF05014">
    <property type="entry name" value="Nuc_deoxyrib_tr"/>
    <property type="match status" value="1"/>
</dbReference>
<dbReference type="Proteomes" id="UP001596191">
    <property type="component" value="Unassembled WGS sequence"/>
</dbReference>
<dbReference type="InterPro" id="IPR007710">
    <property type="entry name" value="Nucleoside_deoxyribTrfase"/>
</dbReference>
<proteinExistence type="predicted"/>
<keyword evidence="2" id="KW-1185">Reference proteome</keyword>
<comment type="caution">
    <text evidence="1">The sequence shown here is derived from an EMBL/GenBank/DDBJ whole genome shotgun (WGS) entry which is preliminary data.</text>
</comment>